<evidence type="ECO:0000313" key="5">
    <source>
        <dbReference type="Proteomes" id="UP000077961"/>
    </source>
</evidence>
<evidence type="ECO:0000313" key="3">
    <source>
        <dbReference type="EMBL" id="OAJ54398.1"/>
    </source>
</evidence>
<dbReference type="InterPro" id="IPR022053">
    <property type="entry name" value="DUF3613"/>
</dbReference>
<dbReference type="AlphaFoldDB" id="A0A1A9MZH2"/>
<name>A0A1A9MZH2_9BURK</name>
<dbReference type="OrthoDB" id="8797260at2"/>
<evidence type="ECO:0000256" key="1">
    <source>
        <dbReference type="SAM" id="MobiDB-lite"/>
    </source>
</evidence>
<evidence type="ECO:0008006" key="7">
    <source>
        <dbReference type="Google" id="ProtNLM"/>
    </source>
</evidence>
<dbReference type="RefSeq" id="WP_064269709.1">
    <property type="nucleotide sequence ID" value="NZ_LXJZ01000187.1"/>
</dbReference>
<feature type="region of interest" description="Disordered" evidence="1">
    <location>
        <begin position="38"/>
        <end position="61"/>
    </location>
</feature>
<protein>
    <recommendedName>
        <fullName evidence="7">DUF3613 domain-containing protein</fullName>
    </recommendedName>
</protein>
<evidence type="ECO:0000313" key="4">
    <source>
        <dbReference type="EMBL" id="OAJ56206.1"/>
    </source>
</evidence>
<dbReference type="Proteomes" id="UP000078116">
    <property type="component" value="Unassembled WGS sequence"/>
</dbReference>
<reference evidence="5 6" key="1">
    <citation type="submission" date="2016-04" db="EMBL/GenBank/DDBJ databases">
        <title>Reclassification of Paraburkholderia panaciterrae (Farh et al. 2015) Dobritsa &amp; Samadpour 2016 as a later homotypic synonym of Paraburkholderia ginsengiterrae (Farh et al. 2015) Dobritsa &amp; Samadpour 2016.</title>
        <authorList>
            <person name="Dobritsa A.P."/>
            <person name="Kutumbaka K."/>
            <person name="Samadpour M."/>
        </authorList>
    </citation>
    <scope>NUCLEOTIDE SEQUENCE [LARGE SCALE GENOMIC DNA]</scope>
    <source>
        <strain evidence="3 6">DCY85</strain>
        <strain evidence="4 5">DCY85-1</strain>
    </source>
</reference>
<organism evidence="3 6">
    <name type="scientific">Paraburkholderia ginsengiterrae</name>
    <dbReference type="NCBI Taxonomy" id="1462993"/>
    <lineage>
        <taxon>Bacteria</taxon>
        <taxon>Pseudomonadati</taxon>
        <taxon>Pseudomonadota</taxon>
        <taxon>Betaproteobacteria</taxon>
        <taxon>Burkholderiales</taxon>
        <taxon>Burkholderiaceae</taxon>
        <taxon>Paraburkholderia</taxon>
    </lineage>
</organism>
<dbReference type="Proteomes" id="UP000077961">
    <property type="component" value="Unassembled WGS sequence"/>
</dbReference>
<accession>A0A1A9MZH2</accession>
<keyword evidence="5" id="KW-1185">Reference proteome</keyword>
<feature type="compositionally biased region" description="Polar residues" evidence="1">
    <location>
        <begin position="38"/>
        <end position="51"/>
    </location>
</feature>
<gene>
    <name evidence="4" type="ORF">A6V36_06695</name>
    <name evidence="3" type="ORF">A6V37_07070</name>
</gene>
<comment type="caution">
    <text evidence="3">The sequence shown here is derived from an EMBL/GenBank/DDBJ whole genome shotgun (WGS) entry which is preliminary data.</text>
</comment>
<feature type="signal peptide" evidence="2">
    <location>
        <begin position="1"/>
        <end position="27"/>
    </location>
</feature>
<dbReference type="STRING" id="1462993.A6V36_06695"/>
<evidence type="ECO:0000313" key="6">
    <source>
        <dbReference type="Proteomes" id="UP000078116"/>
    </source>
</evidence>
<proteinExistence type="predicted"/>
<sequence>MTNKTTTRGWGASMLYFGAAATVTAGALLGPCAPAVAQTSEAAPAAQNTQPEVRASEVGHATRSWLDLQSSNTQAAPAVPMLGAEAGLAYRRYMESFKSKIPDLYGSALNTGNGGYGGAMPATGGIGGSGGSN</sequence>
<evidence type="ECO:0000256" key="2">
    <source>
        <dbReference type="SAM" id="SignalP"/>
    </source>
</evidence>
<dbReference type="EMBL" id="LXKA01000349">
    <property type="protein sequence ID" value="OAJ54398.1"/>
    <property type="molecule type" value="Genomic_DNA"/>
</dbReference>
<dbReference type="EMBL" id="LXJZ01000187">
    <property type="protein sequence ID" value="OAJ56206.1"/>
    <property type="molecule type" value="Genomic_DNA"/>
</dbReference>
<feature type="chain" id="PRO_5008393338" description="DUF3613 domain-containing protein" evidence="2">
    <location>
        <begin position="28"/>
        <end position="133"/>
    </location>
</feature>
<keyword evidence="2" id="KW-0732">Signal</keyword>
<dbReference type="Pfam" id="PF12266">
    <property type="entry name" value="DUF3613"/>
    <property type="match status" value="1"/>
</dbReference>